<name>A0A6I1IGZ0_9BURK</name>
<dbReference type="InterPro" id="IPR007820">
    <property type="entry name" value="AbrB_fam"/>
</dbReference>
<dbReference type="Proteomes" id="UP000468717">
    <property type="component" value="Unassembled WGS sequence"/>
</dbReference>
<dbReference type="EMBL" id="WFLI01000002">
    <property type="protein sequence ID" value="KAB8066567.1"/>
    <property type="molecule type" value="Genomic_DNA"/>
</dbReference>
<keyword evidence="1" id="KW-0472">Membrane</keyword>
<dbReference type="PIRSF" id="PIRSF038991">
    <property type="entry name" value="Protein_AbrB"/>
    <property type="match status" value="1"/>
</dbReference>
<feature type="transmembrane region" description="Helical" evidence="1">
    <location>
        <begin position="276"/>
        <end position="293"/>
    </location>
</feature>
<keyword evidence="1" id="KW-1133">Transmembrane helix</keyword>
<keyword evidence="1" id="KW-0812">Transmembrane</keyword>
<dbReference type="GO" id="GO:0010468">
    <property type="term" value="P:regulation of gene expression"/>
    <property type="evidence" value="ECO:0007669"/>
    <property type="project" value="InterPro"/>
</dbReference>
<feature type="transmembrane region" description="Helical" evidence="1">
    <location>
        <begin position="49"/>
        <end position="68"/>
    </location>
</feature>
<keyword evidence="3" id="KW-1185">Reference proteome</keyword>
<dbReference type="PANTHER" id="PTHR38457">
    <property type="entry name" value="REGULATOR ABRB-RELATED"/>
    <property type="match status" value="1"/>
</dbReference>
<comment type="caution">
    <text evidence="2">The sequence shown here is derived from an EMBL/GenBank/DDBJ whole genome shotgun (WGS) entry which is preliminary data.</text>
</comment>
<dbReference type="Pfam" id="PF05145">
    <property type="entry name" value="AbrB"/>
    <property type="match status" value="1"/>
</dbReference>
<dbReference type="GO" id="GO:0016020">
    <property type="term" value="C:membrane"/>
    <property type="evidence" value="ECO:0007669"/>
    <property type="project" value="InterPro"/>
</dbReference>
<evidence type="ECO:0000313" key="2">
    <source>
        <dbReference type="EMBL" id="KAB8066567.1"/>
    </source>
</evidence>
<dbReference type="InterPro" id="IPR017516">
    <property type="entry name" value="AbrB_dup"/>
</dbReference>
<evidence type="ECO:0000256" key="1">
    <source>
        <dbReference type="SAM" id="Phobius"/>
    </source>
</evidence>
<feature type="transmembrane region" description="Helical" evidence="1">
    <location>
        <begin position="226"/>
        <end position="243"/>
    </location>
</feature>
<dbReference type="AlphaFoldDB" id="A0A6I1IGZ0"/>
<evidence type="ECO:0000313" key="3">
    <source>
        <dbReference type="Proteomes" id="UP000468717"/>
    </source>
</evidence>
<proteinExistence type="predicted"/>
<sequence>MPVRARRRREHQPARLFAPQARSGQVLAAYAGRQALGVLTVPWWPRWRAVGAALAAGLAGVAICLWLHTPLPWMIGPLFATAGLRLAGRELACPVRVREAGQWAIGTALGLYFTAPVLAVLLDYTPWIAGAVLFALALGAAGAMLLRRLSGVDHATAFFAMAVGGASEMAVQSERHGADVGKVAAAHSLRMMLVVATIPFGVRYWGSHGLEAGHESFVPGAALVDYGGLALLILVTVSGALACKRGRLPNAWVIGPLLAALLLTACGIHLSRLPEWMIRAGQLFIGIALGTRFSPAFLHAAPRYLVSVALCAMLMLLLAAAFGLGLSYWLAIHPGTAILATSPGGIAEMSLTAKTLHLGVPIVTAFHVARMVVLVLLIGPFFSMLARRPGRN</sequence>
<accession>A0A6I1IGZ0</accession>
<dbReference type="PANTHER" id="PTHR38457:SF1">
    <property type="entry name" value="REGULATOR ABRB-RELATED"/>
    <property type="match status" value="1"/>
</dbReference>
<dbReference type="NCBIfam" id="TIGR03082">
    <property type="entry name" value="Gneg_AbrB_dup"/>
    <property type="match status" value="2"/>
</dbReference>
<gene>
    <name evidence="2" type="ORF">GCN75_02410</name>
</gene>
<protein>
    <submittedName>
        <fullName evidence="2">AbrB family transcriptional regulator</fullName>
    </submittedName>
</protein>
<feature type="transmembrane region" description="Helical" evidence="1">
    <location>
        <begin position="305"/>
        <end position="331"/>
    </location>
</feature>
<feature type="transmembrane region" description="Helical" evidence="1">
    <location>
        <begin position="127"/>
        <end position="146"/>
    </location>
</feature>
<feature type="transmembrane region" description="Helical" evidence="1">
    <location>
        <begin position="250"/>
        <end position="270"/>
    </location>
</feature>
<feature type="transmembrane region" description="Helical" evidence="1">
    <location>
        <begin position="189"/>
        <end position="206"/>
    </location>
</feature>
<reference evidence="2 3" key="1">
    <citation type="submission" date="2019-10" db="EMBL/GenBank/DDBJ databases">
        <title>Three novel species isolated from a subtropical stream in China.</title>
        <authorList>
            <person name="Lu H."/>
        </authorList>
    </citation>
    <scope>NUCLEOTIDE SEQUENCE [LARGE SCALE GENOMIC DNA]</scope>
    <source>
        <strain evidence="2 3">FT13W</strain>
    </source>
</reference>
<feature type="transmembrane region" description="Helical" evidence="1">
    <location>
        <begin position="358"/>
        <end position="382"/>
    </location>
</feature>
<feature type="transmembrane region" description="Helical" evidence="1">
    <location>
        <begin position="74"/>
        <end position="91"/>
    </location>
</feature>
<feature type="transmembrane region" description="Helical" evidence="1">
    <location>
        <begin position="103"/>
        <end position="121"/>
    </location>
</feature>
<organism evidence="2 3">
    <name type="scientific">Janthinobacterium violaceinigrum</name>
    <dbReference type="NCBI Taxonomy" id="2654252"/>
    <lineage>
        <taxon>Bacteria</taxon>
        <taxon>Pseudomonadati</taxon>
        <taxon>Pseudomonadota</taxon>
        <taxon>Betaproteobacteria</taxon>
        <taxon>Burkholderiales</taxon>
        <taxon>Oxalobacteraceae</taxon>
        <taxon>Janthinobacterium</taxon>
    </lineage>
</organism>